<dbReference type="Proteomes" id="UP000887574">
    <property type="component" value="Unplaced"/>
</dbReference>
<evidence type="ECO:0000256" key="6">
    <source>
        <dbReference type="ARBA" id="ARBA00023136"/>
    </source>
</evidence>
<dbReference type="GO" id="GO:0016887">
    <property type="term" value="F:ATP hydrolysis activity"/>
    <property type="evidence" value="ECO:0007669"/>
    <property type="project" value="InterPro"/>
</dbReference>
<dbReference type="GO" id="GO:1902600">
    <property type="term" value="P:proton transmembrane transport"/>
    <property type="evidence" value="ECO:0007669"/>
    <property type="project" value="TreeGrafter"/>
</dbReference>
<feature type="transmembrane region" description="Helical" evidence="8">
    <location>
        <begin position="253"/>
        <end position="276"/>
    </location>
</feature>
<feature type="transmembrane region" description="Helical" evidence="8">
    <location>
        <begin position="214"/>
        <end position="233"/>
    </location>
</feature>
<comment type="subcellular location">
    <subcellularLocation>
        <location evidence="1">Cell membrane</location>
        <topology evidence="1">Multi-pass membrane protein</topology>
    </subcellularLocation>
</comment>
<proteinExistence type="predicted"/>
<dbReference type="InterPro" id="IPR023214">
    <property type="entry name" value="HAD_sf"/>
</dbReference>
<evidence type="ECO:0000256" key="5">
    <source>
        <dbReference type="ARBA" id="ARBA00023053"/>
    </source>
</evidence>
<dbReference type="InterPro" id="IPR036412">
    <property type="entry name" value="HAD-like_sf"/>
</dbReference>
<reference evidence="11" key="1">
    <citation type="submission" date="2022-11" db="UniProtKB">
        <authorList>
            <consortium name="WormBaseParasite"/>
        </authorList>
    </citation>
    <scope>IDENTIFICATION</scope>
</reference>
<dbReference type="GO" id="GO:0005886">
    <property type="term" value="C:plasma membrane"/>
    <property type="evidence" value="ECO:0007669"/>
    <property type="project" value="UniProtKB-SubCell"/>
</dbReference>
<evidence type="ECO:0000256" key="1">
    <source>
        <dbReference type="ARBA" id="ARBA00004651"/>
    </source>
</evidence>
<dbReference type="InterPro" id="IPR006068">
    <property type="entry name" value="ATPase_P-typ_cation-transptr_C"/>
</dbReference>
<dbReference type="InterPro" id="IPR050510">
    <property type="entry name" value="Cation_transp_ATPase_P-type"/>
</dbReference>
<feature type="transmembrane region" description="Helical" evidence="8">
    <location>
        <begin position="77"/>
        <end position="97"/>
    </location>
</feature>
<evidence type="ECO:0000256" key="8">
    <source>
        <dbReference type="SAM" id="Phobius"/>
    </source>
</evidence>
<keyword evidence="3 8" id="KW-0812">Transmembrane</keyword>
<dbReference type="Gene3D" id="1.20.1110.10">
    <property type="entry name" value="Calcium-transporting ATPase, transmembrane domain"/>
    <property type="match status" value="1"/>
</dbReference>
<dbReference type="PRINTS" id="PR00121">
    <property type="entry name" value="NAKATPASE"/>
</dbReference>
<dbReference type="InterPro" id="IPR001757">
    <property type="entry name" value="P_typ_ATPase"/>
</dbReference>
<feature type="transmembrane region" description="Helical" evidence="8">
    <location>
        <begin position="103"/>
        <end position="125"/>
    </location>
</feature>
<dbReference type="GO" id="GO:0006883">
    <property type="term" value="P:intracellular sodium ion homeostasis"/>
    <property type="evidence" value="ECO:0007669"/>
    <property type="project" value="TreeGrafter"/>
</dbReference>
<dbReference type="PANTHER" id="PTHR43294">
    <property type="entry name" value="SODIUM/POTASSIUM-TRANSPORTING ATPASE SUBUNIT ALPHA"/>
    <property type="match status" value="1"/>
</dbReference>
<sequence>MIVEGFQNQGQIVAVTGDGVNDSPALKKADIGVAMGIAGSDVSKQAADMILLDDNFASIVVGVEEGRLIFDNLKKSIAYTLTSNIPEILPFLVYILFGIPLPLGTVTILCIDLGTDMVPAISLAYEKAESDIMKRKPRDPVRDKLVNSRLISLAYLQIGMIQASAGFFTYFWIMADNGFMPLDLYQLRSEWDSMAINNVLDSYGQEWTYANRKILEYTCQTAYFVSIVIVQWADLIISKTRRNSIVQQGMNNWTLNFGLVFETCLAAFLCFCPGLDRGLKMYSMRFCWWFPAIPFSILIFVYDEMRRFLIRRYPGGWVERETYY</sequence>
<evidence type="ECO:0000256" key="2">
    <source>
        <dbReference type="ARBA" id="ARBA00022475"/>
    </source>
</evidence>
<name>A0A915E708_9BILA</name>
<evidence type="ECO:0000313" key="10">
    <source>
        <dbReference type="Proteomes" id="UP000887574"/>
    </source>
</evidence>
<keyword evidence="5" id="KW-0915">Sodium</keyword>
<dbReference type="Gene3D" id="3.40.50.1000">
    <property type="entry name" value="HAD superfamily/HAD-like"/>
    <property type="match status" value="1"/>
</dbReference>
<evidence type="ECO:0000313" key="11">
    <source>
        <dbReference type="WBParaSite" id="jg26436"/>
    </source>
</evidence>
<keyword evidence="7" id="KW-0406">Ion transport</keyword>
<dbReference type="FunFam" id="1.20.1110.10:FF:000038">
    <property type="entry name" value="Sodium/potassium-transporting ATPase subunit alpha"/>
    <property type="match status" value="1"/>
</dbReference>
<feature type="transmembrane region" description="Helical" evidence="8">
    <location>
        <begin position="146"/>
        <end position="173"/>
    </location>
</feature>
<evidence type="ECO:0000256" key="7">
    <source>
        <dbReference type="ARBA" id="ARBA00023201"/>
    </source>
</evidence>
<dbReference type="PRINTS" id="PR00119">
    <property type="entry name" value="CATATPASE"/>
</dbReference>
<dbReference type="InterPro" id="IPR023298">
    <property type="entry name" value="ATPase_P-typ_TM_dom_sf"/>
</dbReference>
<keyword evidence="4 8" id="KW-1133">Transmembrane helix</keyword>
<accession>A0A915E708</accession>
<dbReference type="GO" id="GO:1990573">
    <property type="term" value="P:potassium ion import across plasma membrane"/>
    <property type="evidence" value="ECO:0007669"/>
    <property type="project" value="TreeGrafter"/>
</dbReference>
<feature type="transmembrane region" description="Helical" evidence="8">
    <location>
        <begin position="282"/>
        <end position="302"/>
    </location>
</feature>
<dbReference type="AlphaFoldDB" id="A0A915E708"/>
<dbReference type="SUPFAM" id="SSF56784">
    <property type="entry name" value="HAD-like"/>
    <property type="match status" value="1"/>
</dbReference>
<dbReference type="FunFam" id="3.40.50.1000:FF:000302">
    <property type="entry name" value="Na+/K+ ATPase alpha subunit isoform 1"/>
    <property type="match status" value="1"/>
</dbReference>
<dbReference type="WBParaSite" id="jg26436">
    <property type="protein sequence ID" value="jg26436"/>
    <property type="gene ID" value="jg26436"/>
</dbReference>
<protein>
    <submittedName>
        <fullName evidence="11">Cation-transporting P-type ATPase C-terminal domain-containing protein</fullName>
    </submittedName>
</protein>
<dbReference type="PANTHER" id="PTHR43294:SF13">
    <property type="entry name" value="SODIUM_POTASSIUM-TRANSPORTING ATPASE SUBUNIT ALPHA"/>
    <property type="match status" value="1"/>
</dbReference>
<dbReference type="Pfam" id="PF08282">
    <property type="entry name" value="Hydrolase_3"/>
    <property type="match status" value="1"/>
</dbReference>
<dbReference type="NCBIfam" id="TIGR01494">
    <property type="entry name" value="ATPase_P-type"/>
    <property type="match status" value="1"/>
</dbReference>
<dbReference type="SUPFAM" id="SSF81665">
    <property type="entry name" value="Calcium ATPase, transmembrane domain M"/>
    <property type="match status" value="1"/>
</dbReference>
<evidence type="ECO:0000259" key="9">
    <source>
        <dbReference type="Pfam" id="PF00689"/>
    </source>
</evidence>
<feature type="domain" description="Cation-transporting P-type ATPase C-terminal" evidence="9">
    <location>
        <begin position="100"/>
        <end position="308"/>
    </location>
</feature>
<keyword evidence="6 8" id="KW-0472">Membrane</keyword>
<dbReference type="GO" id="GO:0005524">
    <property type="term" value="F:ATP binding"/>
    <property type="evidence" value="ECO:0007669"/>
    <property type="project" value="InterPro"/>
</dbReference>
<dbReference type="GO" id="GO:0005391">
    <property type="term" value="F:P-type sodium:potassium-exchanging transporter activity"/>
    <property type="evidence" value="ECO:0007669"/>
    <property type="project" value="TreeGrafter"/>
</dbReference>
<keyword evidence="7" id="KW-0739">Sodium transport</keyword>
<evidence type="ECO:0000256" key="3">
    <source>
        <dbReference type="ARBA" id="ARBA00022692"/>
    </source>
</evidence>
<evidence type="ECO:0000256" key="4">
    <source>
        <dbReference type="ARBA" id="ARBA00022989"/>
    </source>
</evidence>
<keyword evidence="2" id="KW-1003">Cell membrane</keyword>
<organism evidence="10 11">
    <name type="scientific">Ditylenchus dipsaci</name>
    <dbReference type="NCBI Taxonomy" id="166011"/>
    <lineage>
        <taxon>Eukaryota</taxon>
        <taxon>Metazoa</taxon>
        <taxon>Ecdysozoa</taxon>
        <taxon>Nematoda</taxon>
        <taxon>Chromadorea</taxon>
        <taxon>Rhabditida</taxon>
        <taxon>Tylenchina</taxon>
        <taxon>Tylenchomorpha</taxon>
        <taxon>Sphaerularioidea</taxon>
        <taxon>Anguinidae</taxon>
        <taxon>Anguininae</taxon>
        <taxon>Ditylenchus</taxon>
    </lineage>
</organism>
<dbReference type="GO" id="GO:0030007">
    <property type="term" value="P:intracellular potassium ion homeostasis"/>
    <property type="evidence" value="ECO:0007669"/>
    <property type="project" value="TreeGrafter"/>
</dbReference>
<keyword evidence="7" id="KW-0813">Transport</keyword>
<dbReference type="GO" id="GO:0036376">
    <property type="term" value="P:sodium ion export across plasma membrane"/>
    <property type="evidence" value="ECO:0007669"/>
    <property type="project" value="TreeGrafter"/>
</dbReference>
<dbReference type="Pfam" id="PF00689">
    <property type="entry name" value="Cation_ATPase_C"/>
    <property type="match status" value="1"/>
</dbReference>
<keyword evidence="10" id="KW-1185">Reference proteome</keyword>